<proteinExistence type="predicted"/>
<dbReference type="EMBL" id="JADILV010000021">
    <property type="protein sequence ID" value="MBO8483010.1"/>
    <property type="molecule type" value="Genomic_DNA"/>
</dbReference>
<dbReference type="CDD" id="cd13121">
    <property type="entry name" value="BF2867_like_C"/>
    <property type="match status" value="1"/>
</dbReference>
<sequence>MQTHTPHTPLLIRVALLGTALFLLSCTKTVTEVPDHPASQLPDGAITFSGVTTKALINSADEITGFNVFGYYVPDAAEAGEKTETVFNGDLVTKDESGSVWSYENLKMWESGVNYDFYAIYSRKYDELKQVGLETQMAEKPYVVIAFYDITANQDDDLMFAASENLSYDPAQGARPVSFTFNHLLSQVEFKGKVHSASVGIEGFDVKVKSAKLYGLYTEGDFSAENFVSGKNETIRECWTIPGIPGDDNTDATNPYIEYSEEEPVLDLTEDETSIFGGIMVFPQALTSDVYFEITYSTDGGVHYTTQTVQLISSPLSVWEAGKRYSYSFTVSDNDRILFDVPTVNGWDEATGGIIIVD</sequence>
<name>A0A940IHS3_9BACT</name>
<dbReference type="CDD" id="cd13120">
    <property type="entry name" value="BF2867_like_N"/>
    <property type="match status" value="1"/>
</dbReference>
<reference evidence="1" key="1">
    <citation type="submission" date="2020-10" db="EMBL/GenBank/DDBJ databases">
        <authorList>
            <person name="Gilroy R."/>
        </authorList>
    </citation>
    <scope>NUCLEOTIDE SEQUENCE</scope>
    <source>
        <strain evidence="1">G3-8215</strain>
    </source>
</reference>
<evidence type="ECO:0000313" key="2">
    <source>
        <dbReference type="Proteomes" id="UP000725002"/>
    </source>
</evidence>
<dbReference type="Pfam" id="PF13149">
    <property type="entry name" value="Mfa_like_1"/>
    <property type="match status" value="1"/>
</dbReference>
<organism evidence="1 2">
    <name type="scientific">Candidatus Cryptobacteroides avicola</name>
    <dbReference type="NCBI Taxonomy" id="2840757"/>
    <lineage>
        <taxon>Bacteria</taxon>
        <taxon>Pseudomonadati</taxon>
        <taxon>Bacteroidota</taxon>
        <taxon>Bacteroidia</taxon>
        <taxon>Bacteroidales</taxon>
        <taxon>Candidatus Cryptobacteroides</taxon>
    </lineage>
</organism>
<protein>
    <submittedName>
        <fullName evidence="1">Fimbrillin family protein</fullName>
    </submittedName>
</protein>
<evidence type="ECO:0000313" key="1">
    <source>
        <dbReference type="EMBL" id="MBO8483010.1"/>
    </source>
</evidence>
<gene>
    <name evidence="1" type="ORF">IAB75_02685</name>
</gene>
<comment type="caution">
    <text evidence="1">The sequence shown here is derived from an EMBL/GenBank/DDBJ whole genome shotgun (WGS) entry which is preliminary data.</text>
</comment>
<dbReference type="Gene3D" id="2.60.40.2630">
    <property type="match status" value="1"/>
</dbReference>
<dbReference type="InterPro" id="IPR025049">
    <property type="entry name" value="Mfa-like_1"/>
</dbReference>
<dbReference type="AlphaFoldDB" id="A0A940IHS3"/>
<reference evidence="1" key="2">
    <citation type="journal article" date="2021" name="PeerJ">
        <title>Extensive microbial diversity within the chicken gut microbiome revealed by metagenomics and culture.</title>
        <authorList>
            <person name="Gilroy R."/>
            <person name="Ravi A."/>
            <person name="Getino M."/>
            <person name="Pursley I."/>
            <person name="Horton D.L."/>
            <person name="Alikhan N.F."/>
            <person name="Baker D."/>
            <person name="Gharbi K."/>
            <person name="Hall N."/>
            <person name="Watson M."/>
            <person name="Adriaenssens E.M."/>
            <person name="Foster-Nyarko E."/>
            <person name="Jarju S."/>
            <person name="Secka A."/>
            <person name="Antonio M."/>
            <person name="Oren A."/>
            <person name="Chaudhuri R.R."/>
            <person name="La Ragione R."/>
            <person name="Hildebrand F."/>
            <person name="Pallen M.J."/>
        </authorList>
    </citation>
    <scope>NUCLEOTIDE SEQUENCE</scope>
    <source>
        <strain evidence="1">G3-8215</strain>
    </source>
</reference>
<dbReference type="Proteomes" id="UP000725002">
    <property type="component" value="Unassembled WGS sequence"/>
</dbReference>
<accession>A0A940IHS3</accession>